<name>A0A8J4G804_9CHLO</name>
<feature type="non-terminal residue" evidence="2">
    <location>
        <position position="432"/>
    </location>
</feature>
<evidence type="ECO:0000313" key="3">
    <source>
        <dbReference type="Proteomes" id="UP000722791"/>
    </source>
</evidence>
<dbReference type="EMBL" id="BNCQ01000010">
    <property type="protein sequence ID" value="GIM01910.1"/>
    <property type="molecule type" value="Genomic_DNA"/>
</dbReference>
<evidence type="ECO:0000256" key="1">
    <source>
        <dbReference type="SAM" id="MobiDB-lite"/>
    </source>
</evidence>
<protein>
    <submittedName>
        <fullName evidence="2">Uncharacterized protein</fullName>
    </submittedName>
</protein>
<sequence length="432" mass="42582">GSGDGGVSSTPRGTSQPGSCDDVVQLHRVSQMLQDLRIAKQHQPGTVSAVATSSVPPNGNARQRRSSRNASISGSGGGGGKREGRCSIFGQADAGSPDGGYGYSKLRRESRLQLQPQSSQPQLQTPVAAAASPISPTLAAPPLLAAALAEAALPGRNPGPGPGSGPSASELAVLEFSEDEMHLLQPRITRSLFSGDGSAVAAAVAAAAAGAGAVSPSLAAIALPNTCWPTRMPSQLLKVAVELAAGAVTTAGALNALPPMAAAETAAAVAADRSPVMPFRSKSQCEVSQMMVPSRAAVGGPLGAWSGRQATRQAGQQSMSGGSGSGSAATTSTAVMAFPHSVHFADDCNSSSRLRDVGSIVESSSGGRAYAAAAAAAVVADDDDDDGGGLPGSGASSSRHLQLVGGGGGGLGIISEGATGAKISQRVLEPPS</sequence>
<comment type="caution">
    <text evidence="2">The sequence shown here is derived from an EMBL/GenBank/DDBJ whole genome shotgun (WGS) entry which is preliminary data.</text>
</comment>
<feature type="compositionally biased region" description="Polar residues" evidence="1">
    <location>
        <begin position="7"/>
        <end position="18"/>
    </location>
</feature>
<gene>
    <name evidence="2" type="ORF">Vretimale_6626</name>
</gene>
<reference evidence="2" key="1">
    <citation type="journal article" date="2021" name="Proc. Natl. Acad. Sci. U.S.A.">
        <title>Three genomes in the algal genus Volvox reveal the fate of a haploid sex-determining region after a transition to homothallism.</title>
        <authorList>
            <person name="Yamamoto K."/>
            <person name="Hamaji T."/>
            <person name="Kawai-Toyooka H."/>
            <person name="Matsuzaki R."/>
            <person name="Takahashi F."/>
            <person name="Nishimura Y."/>
            <person name="Kawachi M."/>
            <person name="Noguchi H."/>
            <person name="Minakuchi Y."/>
            <person name="Umen J.G."/>
            <person name="Toyoda A."/>
            <person name="Nozaki H."/>
        </authorList>
    </citation>
    <scope>NUCLEOTIDE SEQUENCE</scope>
    <source>
        <strain evidence="2">NIES-3785</strain>
    </source>
</reference>
<feature type="region of interest" description="Disordered" evidence="1">
    <location>
        <begin position="302"/>
        <end position="330"/>
    </location>
</feature>
<dbReference type="Proteomes" id="UP000722791">
    <property type="component" value="Unassembled WGS sequence"/>
</dbReference>
<feature type="non-terminal residue" evidence="2">
    <location>
        <position position="1"/>
    </location>
</feature>
<feature type="region of interest" description="Disordered" evidence="1">
    <location>
        <begin position="40"/>
        <end position="104"/>
    </location>
</feature>
<feature type="compositionally biased region" description="Low complexity" evidence="1">
    <location>
        <begin position="313"/>
        <end position="330"/>
    </location>
</feature>
<proteinExistence type="predicted"/>
<evidence type="ECO:0000313" key="2">
    <source>
        <dbReference type="EMBL" id="GIM01910.1"/>
    </source>
</evidence>
<feature type="region of interest" description="Disordered" evidence="1">
    <location>
        <begin position="382"/>
        <end position="403"/>
    </location>
</feature>
<feature type="compositionally biased region" description="Polar residues" evidence="1">
    <location>
        <begin position="43"/>
        <end position="57"/>
    </location>
</feature>
<accession>A0A8J4G804</accession>
<feature type="region of interest" description="Disordered" evidence="1">
    <location>
        <begin position="1"/>
        <end position="21"/>
    </location>
</feature>
<dbReference type="AlphaFoldDB" id="A0A8J4G804"/>
<organism evidence="2 3">
    <name type="scientific">Volvox reticuliferus</name>
    <dbReference type="NCBI Taxonomy" id="1737510"/>
    <lineage>
        <taxon>Eukaryota</taxon>
        <taxon>Viridiplantae</taxon>
        <taxon>Chlorophyta</taxon>
        <taxon>core chlorophytes</taxon>
        <taxon>Chlorophyceae</taxon>
        <taxon>CS clade</taxon>
        <taxon>Chlamydomonadales</taxon>
        <taxon>Volvocaceae</taxon>
        <taxon>Volvox</taxon>
    </lineage>
</organism>